<evidence type="ECO:0000256" key="1">
    <source>
        <dbReference type="SAM" id="MobiDB-lite"/>
    </source>
</evidence>
<evidence type="ECO:0000313" key="2">
    <source>
        <dbReference type="EMBL" id="ALY08889.1"/>
    </source>
</evidence>
<reference evidence="2 3" key="1">
    <citation type="submission" date="2015-11" db="EMBL/GenBank/DDBJ databases">
        <authorList>
            <person name="Park Y."/>
            <person name="Guerrero C.A."/>
            <person name="Garlena R.A."/>
            <person name="Russell D.A."/>
            <person name="Pope W.H."/>
            <person name="Jacobs-Sera D."/>
            <person name="Hendrix R.W."/>
            <person name="Hatfull G.F."/>
        </authorList>
    </citation>
    <scope>NUCLEOTIDE SEQUENCE [LARGE SCALE GENOMIC DNA]</scope>
</reference>
<dbReference type="KEGG" id="vg:40069911"/>
<dbReference type="GeneID" id="40069911"/>
<name>A0A0U3TIV4_9CAUD</name>
<protein>
    <submittedName>
        <fullName evidence="2">Uncharacterized protein</fullName>
    </submittedName>
</protein>
<sequence length="216" mass="22653">MVDVKQEWRDGEVQRLASHVERTAARLEELAERYVSLAGHIPAGSNPGGRPAGRAADEPGARGPAGPRVPLRLDVVDVREEVALFVRDLLPRVRIATSAGVVGPSRSVLAGAGNVVPGLLFMALALPAVFAADRGLGDEVARGAWDLVRRAALAAGEVPRPFALTDLCASCGVRSLWVVPERMVIRCGNPGCGWSEPVAGVSAPAYRSVGSPELTK</sequence>
<dbReference type="RefSeq" id="YP_009594391.1">
    <property type="nucleotide sequence ID" value="NC_041876.1"/>
</dbReference>
<proteinExistence type="predicted"/>
<feature type="region of interest" description="Disordered" evidence="1">
    <location>
        <begin position="41"/>
        <end position="66"/>
    </location>
</feature>
<organism evidence="2 3">
    <name type="scientific">Arthrobacter phage Galaxy</name>
    <dbReference type="NCBI Taxonomy" id="1772326"/>
    <lineage>
        <taxon>Viruses</taxon>
        <taxon>Duplodnaviria</taxon>
        <taxon>Heunggongvirae</taxon>
        <taxon>Uroviricota</taxon>
        <taxon>Caudoviricetes</taxon>
        <taxon>Galaxyvirus</taxon>
        <taxon>Galaxyvirus galaxy</taxon>
    </lineage>
</organism>
<accession>A0A0U3TIV4</accession>
<gene>
    <name evidence="2" type="primary">45</name>
    <name evidence="2" type="ORF">GALAXY_45</name>
</gene>
<dbReference type="EMBL" id="KU160644">
    <property type="protein sequence ID" value="ALY08889.1"/>
    <property type="molecule type" value="Genomic_DNA"/>
</dbReference>
<evidence type="ECO:0000313" key="3">
    <source>
        <dbReference type="Proteomes" id="UP000223164"/>
    </source>
</evidence>
<dbReference type="Proteomes" id="UP000223164">
    <property type="component" value="Segment"/>
</dbReference>
<dbReference type="OrthoDB" id="30993at10239"/>
<keyword evidence="3" id="KW-1185">Reference proteome</keyword>